<protein>
    <submittedName>
        <fullName evidence="3">Uncharacterized protein</fullName>
    </submittedName>
</protein>
<evidence type="ECO:0000313" key="3">
    <source>
        <dbReference type="EnsemblMetazoa" id="XP_022666107"/>
    </source>
</evidence>
<dbReference type="InterPro" id="IPR000618">
    <property type="entry name" value="Insect_cuticle"/>
</dbReference>
<reference evidence="3" key="1">
    <citation type="submission" date="2021-01" db="UniProtKB">
        <authorList>
            <consortium name="EnsemblMetazoa"/>
        </authorList>
    </citation>
    <scope>IDENTIFICATION</scope>
</reference>
<evidence type="ECO:0000256" key="1">
    <source>
        <dbReference type="ARBA" id="ARBA00022460"/>
    </source>
</evidence>
<dbReference type="PROSITE" id="PS51155">
    <property type="entry name" value="CHIT_BIND_RR_2"/>
    <property type="match status" value="1"/>
</dbReference>
<dbReference type="EnsemblMetazoa" id="XM_022810372">
    <property type="protein sequence ID" value="XP_022666107"/>
    <property type="gene ID" value="LOC111252452"/>
</dbReference>
<dbReference type="Pfam" id="PF00379">
    <property type="entry name" value="Chitin_bind_4"/>
    <property type="match status" value="1"/>
</dbReference>
<dbReference type="AlphaFoldDB" id="A0A7M7MCG2"/>
<sequence length="281" mass="30735">MRICGPAWLRYWLSNELLSEVTVLLVVIVVARVQGDRLGSTSVQHRSQDDHGNYVFSYNIADPWGSSNGRWEIGDAFGNKRGGYTITEADGRKRYVEYIADKHGFRVVVRTNEPGTAGSATGTAVIASPYSDEGSAHSHRFAPASLTASSRRRRPLTQHEIDYAPLIATESAAPVLAAYEPLHIQSAVVKTPIELPKVAGAPRVAAPPPIVTTHPAIEAVHHPPIVTSSRGYGVLHAAASKRTSCSHVVAPLLSRDYGLRRRRYRKAQGSAILERNIHNYY</sequence>
<dbReference type="PANTHER" id="PTHR10380">
    <property type="entry name" value="CUTICLE PROTEIN"/>
    <property type="match status" value="1"/>
</dbReference>
<dbReference type="InParanoid" id="A0A7M7MCG2"/>
<dbReference type="GO" id="GO:0008010">
    <property type="term" value="F:structural constituent of chitin-based larval cuticle"/>
    <property type="evidence" value="ECO:0007669"/>
    <property type="project" value="TreeGrafter"/>
</dbReference>
<dbReference type="PROSITE" id="PS00233">
    <property type="entry name" value="CHIT_BIND_RR_1"/>
    <property type="match status" value="1"/>
</dbReference>
<keyword evidence="4" id="KW-1185">Reference proteome</keyword>
<keyword evidence="1 2" id="KW-0193">Cuticle</keyword>
<dbReference type="PRINTS" id="PR00947">
    <property type="entry name" value="CUTICLE"/>
</dbReference>
<dbReference type="GO" id="GO:0062129">
    <property type="term" value="C:chitin-based extracellular matrix"/>
    <property type="evidence" value="ECO:0007669"/>
    <property type="project" value="TreeGrafter"/>
</dbReference>
<evidence type="ECO:0000256" key="2">
    <source>
        <dbReference type="PROSITE-ProRule" id="PRU00497"/>
    </source>
</evidence>
<dbReference type="InterPro" id="IPR031311">
    <property type="entry name" value="CHIT_BIND_RR_consensus"/>
</dbReference>
<dbReference type="GeneID" id="111252452"/>
<name>A0A7M7MCG2_VARDE</name>
<evidence type="ECO:0000313" key="4">
    <source>
        <dbReference type="Proteomes" id="UP000594260"/>
    </source>
</evidence>
<dbReference type="KEGG" id="vde:111252452"/>
<dbReference type="RefSeq" id="XP_022666107.1">
    <property type="nucleotide sequence ID" value="XM_022810372.1"/>
</dbReference>
<accession>A0A7M7MCG2</accession>
<organism evidence="3 4">
    <name type="scientific">Varroa destructor</name>
    <name type="common">Honeybee mite</name>
    <dbReference type="NCBI Taxonomy" id="109461"/>
    <lineage>
        <taxon>Eukaryota</taxon>
        <taxon>Metazoa</taxon>
        <taxon>Ecdysozoa</taxon>
        <taxon>Arthropoda</taxon>
        <taxon>Chelicerata</taxon>
        <taxon>Arachnida</taxon>
        <taxon>Acari</taxon>
        <taxon>Parasitiformes</taxon>
        <taxon>Mesostigmata</taxon>
        <taxon>Gamasina</taxon>
        <taxon>Dermanyssoidea</taxon>
        <taxon>Varroidae</taxon>
        <taxon>Varroa</taxon>
    </lineage>
</organism>
<dbReference type="InterPro" id="IPR050468">
    <property type="entry name" value="Cuticle_Struct_Prot"/>
</dbReference>
<dbReference type="OrthoDB" id="7394989at2759"/>
<proteinExistence type="predicted"/>
<dbReference type="PANTHER" id="PTHR10380:SF173">
    <property type="entry name" value="CUTICULAR PROTEIN 47EF, ISOFORM C-RELATED"/>
    <property type="match status" value="1"/>
</dbReference>
<dbReference type="Proteomes" id="UP000594260">
    <property type="component" value="Unplaced"/>
</dbReference>